<dbReference type="AlphaFoldDB" id="A0A8W8HLS4"/>
<evidence type="ECO:0000313" key="1">
    <source>
        <dbReference type="EnsemblMetazoa" id="G10156.2:cds"/>
    </source>
</evidence>
<dbReference type="InterPro" id="IPR035985">
    <property type="entry name" value="Ubiquitin-activating_enz"/>
</dbReference>
<dbReference type="SUPFAM" id="SSF69572">
    <property type="entry name" value="Activating enzymes of the ubiquitin-like proteins"/>
    <property type="match status" value="1"/>
</dbReference>
<evidence type="ECO:0000313" key="2">
    <source>
        <dbReference type="Proteomes" id="UP000005408"/>
    </source>
</evidence>
<accession>A0A8W8HLS4</accession>
<dbReference type="Proteomes" id="UP000005408">
    <property type="component" value="Unassembled WGS sequence"/>
</dbReference>
<sequence>MTTTSETSTERQTRHFSSISGTRGVDVWCVEDSSNLVSLAKGLNTELTDKVTTIDEDLLNVLSYTNTGYLSSLCAALGGFVAQEGIKAVTGKFTPLKQWLYLNCRDVINKEEAATPDMFTPR</sequence>
<protein>
    <submittedName>
        <fullName evidence="1">Uncharacterized protein</fullName>
    </submittedName>
</protein>
<keyword evidence="2" id="KW-1185">Reference proteome</keyword>
<dbReference type="EnsemblMetazoa" id="G10156.2">
    <property type="protein sequence ID" value="G10156.2:cds"/>
    <property type="gene ID" value="G10156"/>
</dbReference>
<proteinExistence type="predicted"/>
<dbReference type="Gene3D" id="3.40.50.12550">
    <property type="entry name" value="Ubiquitin-activating enzyme E1, inactive adenylation domain, subdomain 2"/>
    <property type="match status" value="1"/>
</dbReference>
<name>A0A8W8HLS4_MAGGI</name>
<dbReference type="GO" id="GO:0008641">
    <property type="term" value="F:ubiquitin-like modifier activating enzyme activity"/>
    <property type="evidence" value="ECO:0007669"/>
    <property type="project" value="InterPro"/>
</dbReference>
<organism evidence="1 2">
    <name type="scientific">Magallana gigas</name>
    <name type="common">Pacific oyster</name>
    <name type="synonym">Crassostrea gigas</name>
    <dbReference type="NCBI Taxonomy" id="29159"/>
    <lineage>
        <taxon>Eukaryota</taxon>
        <taxon>Metazoa</taxon>
        <taxon>Spiralia</taxon>
        <taxon>Lophotrochozoa</taxon>
        <taxon>Mollusca</taxon>
        <taxon>Bivalvia</taxon>
        <taxon>Autobranchia</taxon>
        <taxon>Pteriomorphia</taxon>
        <taxon>Ostreida</taxon>
        <taxon>Ostreoidea</taxon>
        <taxon>Ostreidae</taxon>
        <taxon>Magallana</taxon>
    </lineage>
</organism>
<reference evidence="1" key="1">
    <citation type="submission" date="2022-08" db="UniProtKB">
        <authorList>
            <consortium name="EnsemblMetazoa"/>
        </authorList>
    </citation>
    <scope>IDENTIFICATION</scope>
    <source>
        <strain evidence="1">05x7-T-G4-1.051#20</strain>
    </source>
</reference>